<evidence type="ECO:0000313" key="2">
    <source>
        <dbReference type="EMBL" id="CAI4011010.1"/>
    </source>
</evidence>
<dbReference type="EMBL" id="CAMXCT020005001">
    <property type="protein sequence ID" value="CAL1164385.1"/>
    <property type="molecule type" value="Genomic_DNA"/>
</dbReference>
<dbReference type="AlphaFoldDB" id="A0A9P1DJW5"/>
<dbReference type="EMBL" id="CAMXCT030005001">
    <property type="protein sequence ID" value="CAL4798322.1"/>
    <property type="molecule type" value="Genomic_DNA"/>
</dbReference>
<evidence type="ECO:0000256" key="1">
    <source>
        <dbReference type="SAM" id="MobiDB-lite"/>
    </source>
</evidence>
<proteinExistence type="predicted"/>
<feature type="region of interest" description="Disordered" evidence="1">
    <location>
        <begin position="1"/>
        <end position="22"/>
    </location>
</feature>
<organism evidence="2">
    <name type="scientific">Cladocopium goreaui</name>
    <dbReference type="NCBI Taxonomy" id="2562237"/>
    <lineage>
        <taxon>Eukaryota</taxon>
        <taxon>Sar</taxon>
        <taxon>Alveolata</taxon>
        <taxon>Dinophyceae</taxon>
        <taxon>Suessiales</taxon>
        <taxon>Symbiodiniaceae</taxon>
        <taxon>Cladocopium</taxon>
    </lineage>
</organism>
<reference evidence="3 4" key="2">
    <citation type="submission" date="2024-05" db="EMBL/GenBank/DDBJ databases">
        <authorList>
            <person name="Chen Y."/>
            <person name="Shah S."/>
            <person name="Dougan E. K."/>
            <person name="Thang M."/>
            <person name="Chan C."/>
        </authorList>
    </citation>
    <scope>NUCLEOTIDE SEQUENCE [LARGE SCALE GENOMIC DNA]</scope>
</reference>
<keyword evidence="3" id="KW-0489">Methyltransferase</keyword>
<sequence length="679" mass="75000">MAGSQADAVAAGQTSERSIWRGLPPDPLQPVNRPALVCQQLKAALSGLFDASLAQRAASCRQLLTLFGSSETPTDEQISLEKELSKALLIQVLSPELRRVALAALQQLPRWDPEVLNRAVRIPPFQREDDQNATKRPMEPWYGALFFVLDDEDQYIRAAALKVLVKALCCKSGDGKVPEVEGLFQRLAQIASLCLHDHAELVRNEAAAALVEVMTTRNVALTSGAASLKDGPALETLLEAFPRAPLAVLQVLKKSRLADVDAVQAALRWTVSVEHLQESEVQAVAWHLAGELQRMEEQPPPKRRKGSLKLDPNLVPGTRFLTASILHGEDPVAPAGMAMGLALARGAKQMDRLETVLRSLAARCDVSILRGSDAFPLPRSSRQGEDDMRGYLHLLEEYWHETVDVVLEEPDPDGNICRPSHRDLIMKLSRLAEDLALRSAAADSGNSFSEWLGWAELFKSLCEASLVSDEDEEGPDARNAAVKFHQAVSWLMHGFKRPVMPRALLAFRLWSLQFLRVPLDLSQDEKSQLMSSLFEDGEACPLSSLVSDCEAHYSKLSLAKGERWLHPRGSRIEQGHVLVDVDSSIDFGLRLKPWSRLGQTDPSGAIEVPPSFGSRSRRVFYPLSCETPRPFHLQLYLDIDAVGKGAFASGSTCIKDQELHRLVNMIPVGQLLELHLDWT</sequence>
<reference evidence="2" key="1">
    <citation type="submission" date="2022-10" db="EMBL/GenBank/DDBJ databases">
        <authorList>
            <person name="Chen Y."/>
            <person name="Dougan E. K."/>
            <person name="Chan C."/>
            <person name="Rhodes N."/>
            <person name="Thang M."/>
        </authorList>
    </citation>
    <scope>NUCLEOTIDE SEQUENCE</scope>
</reference>
<dbReference type="GO" id="GO:0008168">
    <property type="term" value="F:methyltransferase activity"/>
    <property type="evidence" value="ECO:0007669"/>
    <property type="project" value="UniProtKB-KW"/>
</dbReference>
<evidence type="ECO:0000313" key="3">
    <source>
        <dbReference type="EMBL" id="CAL4798322.1"/>
    </source>
</evidence>
<keyword evidence="4" id="KW-1185">Reference proteome</keyword>
<keyword evidence="3" id="KW-0808">Transferase</keyword>
<dbReference type="InterPro" id="IPR016024">
    <property type="entry name" value="ARM-type_fold"/>
</dbReference>
<dbReference type="Proteomes" id="UP001152797">
    <property type="component" value="Unassembled WGS sequence"/>
</dbReference>
<dbReference type="SUPFAM" id="SSF48371">
    <property type="entry name" value="ARM repeat"/>
    <property type="match status" value="1"/>
</dbReference>
<dbReference type="EMBL" id="CAMXCT010005001">
    <property type="protein sequence ID" value="CAI4011010.1"/>
    <property type="molecule type" value="Genomic_DNA"/>
</dbReference>
<accession>A0A9P1DJW5</accession>
<comment type="caution">
    <text evidence="2">The sequence shown here is derived from an EMBL/GenBank/DDBJ whole genome shotgun (WGS) entry which is preliminary data.</text>
</comment>
<name>A0A9P1DJW5_9DINO</name>
<gene>
    <name evidence="2" type="ORF">C1SCF055_LOCUS36222</name>
</gene>
<dbReference type="GO" id="GO:0032259">
    <property type="term" value="P:methylation"/>
    <property type="evidence" value="ECO:0007669"/>
    <property type="project" value="UniProtKB-KW"/>
</dbReference>
<protein>
    <submittedName>
        <fullName evidence="3">Methyltransferase-like protein 13</fullName>
    </submittedName>
</protein>
<evidence type="ECO:0000313" key="4">
    <source>
        <dbReference type="Proteomes" id="UP001152797"/>
    </source>
</evidence>
<dbReference type="OrthoDB" id="415602at2759"/>